<dbReference type="OrthoDB" id="260518at2"/>
<reference evidence="2 3" key="1">
    <citation type="submission" date="2019-02" db="EMBL/GenBank/DDBJ databases">
        <title>Deep-cultivation of Planctomycetes and their phenomic and genomic characterization uncovers novel biology.</title>
        <authorList>
            <person name="Wiegand S."/>
            <person name="Jogler M."/>
            <person name="Boedeker C."/>
            <person name="Pinto D."/>
            <person name="Vollmers J."/>
            <person name="Rivas-Marin E."/>
            <person name="Kohn T."/>
            <person name="Peeters S.H."/>
            <person name="Heuer A."/>
            <person name="Rast P."/>
            <person name="Oberbeckmann S."/>
            <person name="Bunk B."/>
            <person name="Jeske O."/>
            <person name="Meyerdierks A."/>
            <person name="Storesund J.E."/>
            <person name="Kallscheuer N."/>
            <person name="Luecker S."/>
            <person name="Lage O.M."/>
            <person name="Pohl T."/>
            <person name="Merkel B.J."/>
            <person name="Hornburger P."/>
            <person name="Mueller R.-W."/>
            <person name="Bruemmer F."/>
            <person name="Labrenz M."/>
            <person name="Spormann A.M."/>
            <person name="Op Den Camp H."/>
            <person name="Overmann J."/>
            <person name="Amann R."/>
            <person name="Jetten M.S.M."/>
            <person name="Mascher T."/>
            <person name="Medema M.H."/>
            <person name="Devos D.P."/>
            <person name="Kaster A.-K."/>
            <person name="Ovreas L."/>
            <person name="Rohde M."/>
            <person name="Galperin M.Y."/>
            <person name="Jogler C."/>
        </authorList>
    </citation>
    <scope>NUCLEOTIDE SEQUENCE [LARGE SCALE GENOMIC DNA]</scope>
    <source>
        <strain evidence="2 3">Poly59</strain>
    </source>
</reference>
<organism evidence="2 3">
    <name type="scientific">Rubripirellula reticaptiva</name>
    <dbReference type="NCBI Taxonomy" id="2528013"/>
    <lineage>
        <taxon>Bacteria</taxon>
        <taxon>Pseudomonadati</taxon>
        <taxon>Planctomycetota</taxon>
        <taxon>Planctomycetia</taxon>
        <taxon>Pirellulales</taxon>
        <taxon>Pirellulaceae</taxon>
        <taxon>Rubripirellula</taxon>
    </lineage>
</organism>
<sequence length="322" mass="36956" precursor="true">MRYVLTFGMLLSMSLLARAEDGSSAEVDTDTTGRFYEIVGDFMVNQDKLEDGRFAFVANGTRVVTDGKQFQTHSVIWIGAKESSAKQLDANSITMPTGDGVVLERWRQRIVDNGKYSIRGMPYTDRPTKEFDSEEEYHEIRQDLVPLRPLDQSLSMATSLKAGGTPKRIIESFLRENAVLLYAKYNKELDVVARMRFDHQMPRTVDLIFERTSGYMPTEVRHTIDVRKDISVVASFTRTSWKKVGPIYVPTTMEATLFSLNQRDTTQFDLELEWRIGESLNGISLVDLELKDWREPVRVLFDQDWQRASVRPARLADFGEEE</sequence>
<dbReference type="EMBL" id="SJPX01000006">
    <property type="protein sequence ID" value="TWU47141.1"/>
    <property type="molecule type" value="Genomic_DNA"/>
</dbReference>
<protein>
    <submittedName>
        <fullName evidence="2">Uncharacterized protein</fullName>
    </submittedName>
</protein>
<gene>
    <name evidence="2" type="ORF">Poly59_61160</name>
</gene>
<dbReference type="Proteomes" id="UP000317977">
    <property type="component" value="Unassembled WGS sequence"/>
</dbReference>
<keyword evidence="3" id="KW-1185">Reference proteome</keyword>
<feature type="signal peptide" evidence="1">
    <location>
        <begin position="1"/>
        <end position="19"/>
    </location>
</feature>
<keyword evidence="1" id="KW-0732">Signal</keyword>
<feature type="chain" id="PRO_5022856079" evidence="1">
    <location>
        <begin position="20"/>
        <end position="322"/>
    </location>
</feature>
<proteinExistence type="predicted"/>
<evidence type="ECO:0000313" key="3">
    <source>
        <dbReference type="Proteomes" id="UP000317977"/>
    </source>
</evidence>
<comment type="caution">
    <text evidence="2">The sequence shown here is derived from an EMBL/GenBank/DDBJ whole genome shotgun (WGS) entry which is preliminary data.</text>
</comment>
<dbReference type="AlphaFoldDB" id="A0A5C6EHI6"/>
<name>A0A5C6EHI6_9BACT</name>
<dbReference type="RefSeq" id="WP_146537528.1">
    <property type="nucleotide sequence ID" value="NZ_SJPX01000006.1"/>
</dbReference>
<evidence type="ECO:0000313" key="2">
    <source>
        <dbReference type="EMBL" id="TWU47141.1"/>
    </source>
</evidence>
<evidence type="ECO:0000256" key="1">
    <source>
        <dbReference type="SAM" id="SignalP"/>
    </source>
</evidence>
<accession>A0A5C6EHI6</accession>